<dbReference type="Proteomes" id="UP001642409">
    <property type="component" value="Unassembled WGS sequence"/>
</dbReference>
<reference evidence="1" key="1">
    <citation type="submission" date="2023-06" db="EMBL/GenBank/DDBJ databases">
        <authorList>
            <person name="Kurt Z."/>
        </authorList>
    </citation>
    <scope>NUCLEOTIDE SEQUENCE</scope>
</reference>
<gene>
    <name evidence="1" type="ORF">HINF_LOCUS15807</name>
    <name evidence="2" type="ORF">HINF_LOCUS3620</name>
</gene>
<evidence type="ECO:0000313" key="1">
    <source>
        <dbReference type="EMBL" id="CAI9928162.1"/>
    </source>
</evidence>
<accession>A0AA86NWZ2</accession>
<protein>
    <submittedName>
        <fullName evidence="2">Hypothetical_protein</fullName>
    </submittedName>
</protein>
<comment type="caution">
    <text evidence="1">The sequence shown here is derived from an EMBL/GenBank/DDBJ whole genome shotgun (WGS) entry which is preliminary data.</text>
</comment>
<dbReference type="EMBL" id="CATOUU010000386">
    <property type="protein sequence ID" value="CAI9928162.1"/>
    <property type="molecule type" value="Genomic_DNA"/>
</dbReference>
<dbReference type="AlphaFoldDB" id="A0AA86NWZ2"/>
<name>A0AA86NWZ2_9EUKA</name>
<sequence length="122" mass="14224">MFNAFTPQVHTPIFIYAPEVQHQQTPLFITKPVFWLQVQILFTIYEFAGQLQVFPTIEEYSGQTHQLPEIYALEVIHVQIPFIKLAPEGQLQVFEILRLLIPQVHILLLKNAPVVEQMQDPF</sequence>
<evidence type="ECO:0000313" key="3">
    <source>
        <dbReference type="Proteomes" id="UP001642409"/>
    </source>
</evidence>
<dbReference type="EMBL" id="CAXDID020000006">
    <property type="protein sequence ID" value="CAL5976014.1"/>
    <property type="molecule type" value="Genomic_DNA"/>
</dbReference>
<keyword evidence="3" id="KW-1185">Reference proteome</keyword>
<reference evidence="2 3" key="2">
    <citation type="submission" date="2024-07" db="EMBL/GenBank/DDBJ databases">
        <authorList>
            <person name="Akdeniz Z."/>
        </authorList>
    </citation>
    <scope>NUCLEOTIDE SEQUENCE [LARGE SCALE GENOMIC DNA]</scope>
</reference>
<evidence type="ECO:0000313" key="2">
    <source>
        <dbReference type="EMBL" id="CAL5976014.1"/>
    </source>
</evidence>
<organism evidence="1">
    <name type="scientific">Hexamita inflata</name>
    <dbReference type="NCBI Taxonomy" id="28002"/>
    <lineage>
        <taxon>Eukaryota</taxon>
        <taxon>Metamonada</taxon>
        <taxon>Diplomonadida</taxon>
        <taxon>Hexamitidae</taxon>
        <taxon>Hexamitinae</taxon>
        <taxon>Hexamita</taxon>
    </lineage>
</organism>
<proteinExistence type="predicted"/>